<dbReference type="GO" id="GO:0052621">
    <property type="term" value="F:diguanylate cyclase activity"/>
    <property type="evidence" value="ECO:0007669"/>
    <property type="project" value="TreeGrafter"/>
</dbReference>
<dbReference type="Pfam" id="PF00990">
    <property type="entry name" value="GGDEF"/>
    <property type="match status" value="1"/>
</dbReference>
<sequence>MRITYKPAVQVDTEYDRLYAAGRYEEAIEVMRTFLEECERNKNPYGAMLAHISIATCYYCMGQSECAFQSILLYKKLCDEYGAQYEQYNLCHLQSLIYEYERNYKKAKECTEECIHLARLLSLPHELCVSYTILSYIHLMTEQYEEALTTAQDALAIAELHTSKDSRIQCHIYSILSISYVLLDQLAEAAYALEVVARNPFSQSSRLERSRFLYIKGLLALKVDDTELAISFLVEAEALALTTQNSTLLKRVYLQQALAYENLKCFELAYSYMKKYTFMLEDLYKGCTRSKLEDLDIQYNMSTLERLANIDSLSGVYTRHYLESACDQWLSEARETKDDICCVVFDIDDFKTINDQYGHLVGDEVIKAVGQTCREVIQEKQTIIGRYGGDEFVILFKNFSKQHLMHKISELFQALTNLCVTGHDYKIQFTISMGMVSTESIIARKFKQLFRIADQALYMAKSQGKNQIVTLSNTNCHINCSSRPFS</sequence>
<evidence type="ECO:0000313" key="3">
    <source>
        <dbReference type="Proteomes" id="UP000030437"/>
    </source>
</evidence>
<dbReference type="InterPro" id="IPR050469">
    <property type="entry name" value="Diguanylate_Cyclase"/>
</dbReference>
<dbReference type="Gene3D" id="3.30.70.270">
    <property type="match status" value="1"/>
</dbReference>
<dbReference type="PANTHER" id="PTHR45138:SF9">
    <property type="entry name" value="DIGUANYLATE CYCLASE DGCM-RELATED"/>
    <property type="match status" value="1"/>
</dbReference>
<dbReference type="Proteomes" id="UP000030437">
    <property type="component" value="Unassembled WGS sequence"/>
</dbReference>
<protein>
    <recommendedName>
        <fullName evidence="1">GGDEF domain-containing protein</fullName>
    </recommendedName>
</protein>
<dbReference type="OrthoDB" id="9759607at2"/>
<dbReference type="FunFam" id="3.30.70.270:FF:000001">
    <property type="entry name" value="Diguanylate cyclase domain protein"/>
    <property type="match status" value="1"/>
</dbReference>
<dbReference type="NCBIfam" id="TIGR00254">
    <property type="entry name" value="GGDEF"/>
    <property type="match status" value="1"/>
</dbReference>
<feature type="domain" description="GGDEF" evidence="1">
    <location>
        <begin position="338"/>
        <end position="473"/>
    </location>
</feature>
<dbReference type="InterPro" id="IPR029787">
    <property type="entry name" value="Nucleotide_cyclase"/>
</dbReference>
<comment type="caution">
    <text evidence="2">The sequence shown here is derived from an EMBL/GenBank/DDBJ whole genome shotgun (WGS) entry which is preliminary data.</text>
</comment>
<dbReference type="RefSeq" id="WP_036153331.1">
    <property type="nucleotide sequence ID" value="NZ_AVCX01000008.1"/>
</dbReference>
<dbReference type="SUPFAM" id="SSF55073">
    <property type="entry name" value="Nucleotide cyclase"/>
    <property type="match status" value="1"/>
</dbReference>
<dbReference type="InterPro" id="IPR043128">
    <property type="entry name" value="Rev_trsase/Diguanyl_cyclase"/>
</dbReference>
<organism evidence="2 3">
    <name type="scientific">Lysinibacillus odysseyi 34hs-1 = NBRC 100172</name>
    <dbReference type="NCBI Taxonomy" id="1220589"/>
    <lineage>
        <taxon>Bacteria</taxon>
        <taxon>Bacillati</taxon>
        <taxon>Bacillota</taxon>
        <taxon>Bacilli</taxon>
        <taxon>Bacillales</taxon>
        <taxon>Bacillaceae</taxon>
        <taxon>Lysinibacillus</taxon>
    </lineage>
</organism>
<dbReference type="InterPro" id="IPR011990">
    <property type="entry name" value="TPR-like_helical_dom_sf"/>
</dbReference>
<dbReference type="AlphaFoldDB" id="A0A0A3JFN3"/>
<reference evidence="2 3" key="1">
    <citation type="submission" date="2014-02" db="EMBL/GenBank/DDBJ databases">
        <title>Draft genome sequence of Lysinibacillus odysseyi NBRC 100172.</title>
        <authorList>
            <person name="Zhang F."/>
            <person name="Wang G."/>
            <person name="Zhang L."/>
        </authorList>
    </citation>
    <scope>NUCLEOTIDE SEQUENCE [LARGE SCALE GENOMIC DNA]</scope>
    <source>
        <strain evidence="2 3">NBRC 100172</strain>
    </source>
</reference>
<evidence type="ECO:0000259" key="1">
    <source>
        <dbReference type="PROSITE" id="PS50887"/>
    </source>
</evidence>
<gene>
    <name evidence="2" type="ORF">CD32_08220</name>
</gene>
<accession>A0A0A3JFN3</accession>
<name>A0A0A3JFN3_9BACI</name>
<dbReference type="SMART" id="SM00267">
    <property type="entry name" value="GGDEF"/>
    <property type="match status" value="1"/>
</dbReference>
<keyword evidence="3" id="KW-1185">Reference proteome</keyword>
<dbReference type="eggNOG" id="COG3706">
    <property type="taxonomic scope" value="Bacteria"/>
</dbReference>
<dbReference type="InterPro" id="IPR000160">
    <property type="entry name" value="GGDEF_dom"/>
</dbReference>
<evidence type="ECO:0000313" key="2">
    <source>
        <dbReference type="EMBL" id="KGR85822.1"/>
    </source>
</evidence>
<dbReference type="PROSITE" id="PS50887">
    <property type="entry name" value="GGDEF"/>
    <property type="match status" value="1"/>
</dbReference>
<dbReference type="PANTHER" id="PTHR45138">
    <property type="entry name" value="REGULATORY COMPONENTS OF SENSORY TRANSDUCTION SYSTEM"/>
    <property type="match status" value="1"/>
</dbReference>
<dbReference type="STRING" id="1220589.CD32_08220"/>
<dbReference type="CDD" id="cd01949">
    <property type="entry name" value="GGDEF"/>
    <property type="match status" value="1"/>
</dbReference>
<dbReference type="SUPFAM" id="SSF48452">
    <property type="entry name" value="TPR-like"/>
    <property type="match status" value="2"/>
</dbReference>
<dbReference type="EMBL" id="JPVP01000053">
    <property type="protein sequence ID" value="KGR85822.1"/>
    <property type="molecule type" value="Genomic_DNA"/>
</dbReference>
<proteinExistence type="predicted"/>
<dbReference type="Gene3D" id="1.25.40.10">
    <property type="entry name" value="Tetratricopeptide repeat domain"/>
    <property type="match status" value="2"/>
</dbReference>